<organism evidence="1 2">
    <name type="scientific">Nitrospirillum viridazoti CBAmc</name>
    <dbReference type="NCBI Taxonomy" id="1441467"/>
    <lineage>
        <taxon>Bacteria</taxon>
        <taxon>Pseudomonadati</taxon>
        <taxon>Pseudomonadota</taxon>
        <taxon>Alphaproteobacteria</taxon>
        <taxon>Rhodospirillales</taxon>
        <taxon>Azospirillaceae</taxon>
        <taxon>Nitrospirillum</taxon>
        <taxon>Nitrospirillum viridazoti</taxon>
    </lineage>
</organism>
<dbReference type="RefSeq" id="WP_088870712.1">
    <property type="nucleotide sequence ID" value="NZ_CP022110.1"/>
</dbReference>
<evidence type="ECO:0000313" key="1">
    <source>
        <dbReference type="EMBL" id="ASG19745.1"/>
    </source>
</evidence>
<dbReference type="EMBL" id="CP022110">
    <property type="protein sequence ID" value="ASG19745.1"/>
    <property type="molecule type" value="Genomic_DNA"/>
</dbReference>
<dbReference type="Proteomes" id="UP000197153">
    <property type="component" value="Chromosome 1"/>
</dbReference>
<dbReference type="KEGG" id="nao:Y958_02070"/>
<accession>A0A248JM07</accession>
<reference evidence="1 2" key="1">
    <citation type="submission" date="2017-06" db="EMBL/GenBank/DDBJ databases">
        <title>Complete genome sequence of Nitrospirillum amazonense strain CBAmC, an endophytic nitrogen-fixing and plant growth-promoting bacterium, isolated from sugarcane.</title>
        <authorList>
            <person name="Schwab S."/>
            <person name="dos Santos Teixeira K.R."/>
            <person name="Simoes Araujo J.L."/>
            <person name="Soares Vidal M."/>
            <person name="Borges de Freitas H.R."/>
            <person name="Rivello Crivelaro A.L."/>
            <person name="Bueno de Camargo Nunes A."/>
            <person name="dos Santos C.M."/>
            <person name="Palmeira da Silva Rosa D."/>
            <person name="da Silva Padilha D."/>
            <person name="da Silva E."/>
            <person name="Araujo Terra L."/>
            <person name="Soares Mendes V."/>
            <person name="Farinelli L."/>
            <person name="Magalhaes Cruz L."/>
            <person name="Baldani J.I."/>
        </authorList>
    </citation>
    <scope>NUCLEOTIDE SEQUENCE [LARGE SCALE GENOMIC DNA]</scope>
    <source>
        <strain evidence="1 2">CBAmC</strain>
    </source>
</reference>
<name>A0A248JM07_9PROT</name>
<proteinExistence type="predicted"/>
<protein>
    <submittedName>
        <fullName evidence="1">Uncharacterized protein</fullName>
    </submittedName>
</protein>
<sequence length="107" mass="10807">MTTGVGDNGTGHDTTDLIGRLSQISSRTSLMAIDSVLRALSHPAVTRTTSGLATAEGASSSAAVANDAADALSAPTVADVAREVGVIARRMVTTTEDFAATMKTRSA</sequence>
<evidence type="ECO:0000313" key="2">
    <source>
        <dbReference type="Proteomes" id="UP000197153"/>
    </source>
</evidence>
<gene>
    <name evidence="1" type="ORF">Y958_02070</name>
</gene>
<keyword evidence="2" id="KW-1185">Reference proteome</keyword>
<dbReference type="AlphaFoldDB" id="A0A248JM07"/>